<organism evidence="2">
    <name type="scientific">Schistocephalus solidus</name>
    <name type="common">Tapeworm</name>
    <dbReference type="NCBI Taxonomy" id="70667"/>
    <lineage>
        <taxon>Eukaryota</taxon>
        <taxon>Metazoa</taxon>
        <taxon>Spiralia</taxon>
        <taxon>Lophotrochozoa</taxon>
        <taxon>Platyhelminthes</taxon>
        <taxon>Cestoda</taxon>
        <taxon>Eucestoda</taxon>
        <taxon>Diphyllobothriidea</taxon>
        <taxon>Diphyllobothriidae</taxon>
        <taxon>Schistocephalus</taxon>
    </lineage>
</organism>
<protein>
    <submittedName>
        <fullName evidence="2">Extensin-like</fullName>
    </submittedName>
</protein>
<feature type="region of interest" description="Disordered" evidence="1">
    <location>
        <begin position="30"/>
        <end position="55"/>
    </location>
</feature>
<accession>A0A183TR94</accession>
<dbReference type="AlphaFoldDB" id="A0A183TR94"/>
<evidence type="ECO:0000256" key="1">
    <source>
        <dbReference type="SAM" id="MobiDB-lite"/>
    </source>
</evidence>
<dbReference type="WBParaSite" id="SSLN_0001971301-mRNA-1">
    <property type="protein sequence ID" value="SSLN_0001971301-mRNA-1"/>
    <property type="gene ID" value="SSLN_0001971301"/>
</dbReference>
<reference evidence="2" key="1">
    <citation type="submission" date="2016-06" db="UniProtKB">
        <authorList>
            <consortium name="WormBaseParasite"/>
        </authorList>
    </citation>
    <scope>IDENTIFICATION</scope>
</reference>
<sequence>LVTLASMRAEFTTMPTIPITQAQPPLLPFLPPLPTPLPRMTSPQPLPISPAHTAPATSTHASAWSVTCESIVQRLVNQCLEHWRTGTSACRVPSTL</sequence>
<proteinExistence type="predicted"/>
<name>A0A183TR94_SCHSO</name>
<evidence type="ECO:0000313" key="2">
    <source>
        <dbReference type="WBParaSite" id="SSLN_0001971301-mRNA-1"/>
    </source>
</evidence>